<evidence type="ECO:0000313" key="2">
    <source>
        <dbReference type="Proteomes" id="UP001500683"/>
    </source>
</evidence>
<dbReference type="RefSeq" id="WP_344959327.1">
    <property type="nucleotide sequence ID" value="NZ_BAAAZG010000086.1"/>
</dbReference>
<evidence type="ECO:0000313" key="1">
    <source>
        <dbReference type="EMBL" id="GAA4105964.1"/>
    </source>
</evidence>
<comment type="caution">
    <text evidence="1">The sequence shown here is derived from an EMBL/GenBank/DDBJ whole genome shotgun (WGS) entry which is preliminary data.</text>
</comment>
<dbReference type="Proteomes" id="UP001500683">
    <property type="component" value="Unassembled WGS sequence"/>
</dbReference>
<proteinExistence type="predicted"/>
<keyword evidence="2" id="KW-1185">Reference proteome</keyword>
<reference evidence="2" key="1">
    <citation type="journal article" date="2019" name="Int. J. Syst. Evol. Microbiol.">
        <title>The Global Catalogue of Microorganisms (GCM) 10K type strain sequencing project: providing services to taxonomists for standard genome sequencing and annotation.</title>
        <authorList>
            <consortium name="The Broad Institute Genomics Platform"/>
            <consortium name="The Broad Institute Genome Sequencing Center for Infectious Disease"/>
            <person name="Wu L."/>
            <person name="Ma J."/>
        </authorList>
    </citation>
    <scope>NUCLEOTIDE SEQUENCE [LARGE SCALE GENOMIC DNA]</scope>
    <source>
        <strain evidence="2">JCM 16702</strain>
    </source>
</reference>
<dbReference type="EMBL" id="BAAAZG010000086">
    <property type="protein sequence ID" value="GAA4105964.1"/>
    <property type="molecule type" value="Genomic_DNA"/>
</dbReference>
<gene>
    <name evidence="1" type="ORF">GCM10022214_86620</name>
</gene>
<organism evidence="1 2">
    <name type="scientific">Actinomadura miaoliensis</name>
    <dbReference type="NCBI Taxonomy" id="430685"/>
    <lineage>
        <taxon>Bacteria</taxon>
        <taxon>Bacillati</taxon>
        <taxon>Actinomycetota</taxon>
        <taxon>Actinomycetes</taxon>
        <taxon>Streptosporangiales</taxon>
        <taxon>Thermomonosporaceae</taxon>
        <taxon>Actinomadura</taxon>
    </lineage>
</organism>
<name>A0ABP7X918_9ACTN</name>
<protein>
    <submittedName>
        <fullName evidence="1">Uncharacterized protein</fullName>
    </submittedName>
</protein>
<sequence>MTEPDVLGRALLKAFADRGYEAILPDAATVAVTLPDGTQVKGDVQEWRRHAGRNSMAALPGIAAEFVEQMEKNLRRDAELRQAVREDALPADDLRVRIYTEDALPQEVWDTLVVRPLAPGLLESVVVDYPDSISPLQKSALGGTSADEAFARALARSVDGEPHHIMTRELYGVPLTHISGEHRYVGAHMHVLKRYVDPAASPHGALVAFPIPELLLVHPIGQTQIFSALEAVQALAARHVEVGEKALTPEVYWWRPGAYEALDEAAALAGGGVPDLRPVRVEIDKENARASLLSDEAFADLVRRLLDEQG</sequence>
<accession>A0ABP7X918</accession>